<evidence type="ECO:0000313" key="4">
    <source>
        <dbReference type="EMBL" id="SEL68942.1"/>
    </source>
</evidence>
<dbReference type="GO" id="GO:0005829">
    <property type="term" value="C:cytosol"/>
    <property type="evidence" value="ECO:0007669"/>
    <property type="project" value="UniProtKB-ARBA"/>
</dbReference>
<dbReference type="OrthoDB" id="5488419at2"/>
<gene>
    <name evidence="4" type="ORF">SAMN05192542_111155</name>
</gene>
<sequence>MRYNQLGRTGLFVSELCLGTMTFGGGAGMWQQIGDVQQADADRLLGRALDAGINFIDTADVYSQGVSEQITGQALKNLKVARDKVVVATKVFNAMGDSPNQRGASRYHIMNGVKASLARMQLDHIDLYQIHGFDPVTPVEETVRALDTLVQQGYVRYVGVSNWAAWQIVKALGIAEREGLARFESLQAYYTIAGRDLERELAPMLASERVGLMVWSPLAGGLLSGKYGRDRDGEAGSRRTTFDFPPVNRERAYDCIDAMRTIADAKGVSVAQIALAWLLHQRVVSTVIVGAKKVEQLDDNIAATEVKLTATELATLDDVSRLPAEYPGWMIARQGDPRRDQLAQSRQGDTGAAR</sequence>
<dbReference type="Pfam" id="PF00248">
    <property type="entry name" value="Aldo_ket_red"/>
    <property type="match status" value="1"/>
</dbReference>
<proteinExistence type="predicted"/>
<protein>
    <submittedName>
        <fullName evidence="4">Predicted oxidoreductase</fullName>
    </submittedName>
</protein>
<dbReference type="FunFam" id="3.20.20.100:FF:000004">
    <property type="entry name" value="Oxidoreductase, aldo/keto reductase"/>
    <property type="match status" value="1"/>
</dbReference>
<dbReference type="SUPFAM" id="SSF51430">
    <property type="entry name" value="NAD(P)-linked oxidoreductase"/>
    <property type="match status" value="1"/>
</dbReference>
<evidence type="ECO:0000259" key="3">
    <source>
        <dbReference type="Pfam" id="PF00248"/>
    </source>
</evidence>
<dbReference type="InterPro" id="IPR050523">
    <property type="entry name" value="AKR_Detox_Biosynth"/>
</dbReference>
<dbReference type="EMBL" id="FOAJ01000011">
    <property type="protein sequence ID" value="SEL68942.1"/>
    <property type="molecule type" value="Genomic_DNA"/>
</dbReference>
<dbReference type="PANTHER" id="PTHR43364">
    <property type="entry name" value="NADH-SPECIFIC METHYLGLYOXAL REDUCTASE-RELATED"/>
    <property type="match status" value="1"/>
</dbReference>
<evidence type="ECO:0000256" key="1">
    <source>
        <dbReference type="ARBA" id="ARBA00023002"/>
    </source>
</evidence>
<organism evidence="4 5">
    <name type="scientific">Paraburkholderia caballeronis</name>
    <dbReference type="NCBI Taxonomy" id="416943"/>
    <lineage>
        <taxon>Bacteria</taxon>
        <taxon>Pseudomonadati</taxon>
        <taxon>Pseudomonadota</taxon>
        <taxon>Betaproteobacteria</taxon>
        <taxon>Burkholderiales</taxon>
        <taxon>Burkholderiaceae</taxon>
        <taxon>Paraburkholderia</taxon>
    </lineage>
</organism>
<dbReference type="RefSeq" id="WP_090547206.1">
    <property type="nucleotide sequence ID" value="NZ_FNSR01000002.1"/>
</dbReference>
<dbReference type="Proteomes" id="UP000199120">
    <property type="component" value="Unassembled WGS sequence"/>
</dbReference>
<name>A0A1H7S8J2_9BURK</name>
<dbReference type="InterPro" id="IPR036812">
    <property type="entry name" value="NAD(P)_OxRdtase_dom_sf"/>
</dbReference>
<dbReference type="GO" id="GO:0016491">
    <property type="term" value="F:oxidoreductase activity"/>
    <property type="evidence" value="ECO:0007669"/>
    <property type="project" value="UniProtKB-KW"/>
</dbReference>
<dbReference type="AlphaFoldDB" id="A0A1H7S8J2"/>
<dbReference type="CDD" id="cd19091">
    <property type="entry name" value="AKR_PsAKR"/>
    <property type="match status" value="1"/>
</dbReference>
<keyword evidence="5" id="KW-1185">Reference proteome</keyword>
<keyword evidence="1" id="KW-0560">Oxidoreductase</keyword>
<dbReference type="PANTHER" id="PTHR43364:SF4">
    <property type="entry name" value="NAD(P)-LINKED OXIDOREDUCTASE SUPERFAMILY PROTEIN"/>
    <property type="match status" value="1"/>
</dbReference>
<reference evidence="5" key="1">
    <citation type="submission" date="2016-10" db="EMBL/GenBank/DDBJ databases">
        <authorList>
            <person name="Varghese N."/>
            <person name="Submissions S."/>
        </authorList>
    </citation>
    <scope>NUCLEOTIDE SEQUENCE [LARGE SCALE GENOMIC DNA]</scope>
    <source>
        <strain evidence="5">LMG 26416</strain>
    </source>
</reference>
<dbReference type="STRING" id="416943.SAMN05445871_3407"/>
<dbReference type="Gene3D" id="3.20.20.100">
    <property type="entry name" value="NADP-dependent oxidoreductase domain"/>
    <property type="match status" value="1"/>
</dbReference>
<dbReference type="InterPro" id="IPR023210">
    <property type="entry name" value="NADP_OxRdtase_dom"/>
</dbReference>
<feature type="region of interest" description="Disordered" evidence="2">
    <location>
        <begin position="333"/>
        <end position="354"/>
    </location>
</feature>
<feature type="domain" description="NADP-dependent oxidoreductase" evidence="3">
    <location>
        <begin position="15"/>
        <end position="319"/>
    </location>
</feature>
<evidence type="ECO:0000256" key="2">
    <source>
        <dbReference type="SAM" id="MobiDB-lite"/>
    </source>
</evidence>
<evidence type="ECO:0000313" key="5">
    <source>
        <dbReference type="Proteomes" id="UP000199120"/>
    </source>
</evidence>
<accession>A0A1H7S8J2</accession>